<evidence type="ECO:0000256" key="5">
    <source>
        <dbReference type="ARBA" id="ARBA00022692"/>
    </source>
</evidence>
<dbReference type="Pfam" id="PF08019">
    <property type="entry name" value="EptA_B_N"/>
    <property type="match status" value="1"/>
</dbReference>
<gene>
    <name evidence="11" type="ORF">GT347_07665</name>
</gene>
<dbReference type="InterPro" id="IPR000917">
    <property type="entry name" value="Sulfatase_N"/>
</dbReference>
<name>A0A857J4B1_9BURK</name>
<keyword evidence="3" id="KW-0997">Cell inner membrane</keyword>
<keyword evidence="7 8" id="KW-0472">Membrane</keyword>
<evidence type="ECO:0000256" key="1">
    <source>
        <dbReference type="ARBA" id="ARBA00004429"/>
    </source>
</evidence>
<comment type="subcellular location">
    <subcellularLocation>
        <location evidence="1">Cell inner membrane</location>
        <topology evidence="1">Multi-pass membrane protein</topology>
    </subcellularLocation>
</comment>
<dbReference type="InterPro" id="IPR058130">
    <property type="entry name" value="PEA_transf_C"/>
</dbReference>
<feature type="domain" description="Sulfatase N-terminal" evidence="9">
    <location>
        <begin position="268"/>
        <end position="568"/>
    </location>
</feature>
<accession>A0A857J4B1</accession>
<dbReference type="CDD" id="cd16017">
    <property type="entry name" value="LptA"/>
    <property type="match status" value="1"/>
</dbReference>
<evidence type="ECO:0000256" key="6">
    <source>
        <dbReference type="ARBA" id="ARBA00022989"/>
    </source>
</evidence>
<dbReference type="PANTHER" id="PTHR30443">
    <property type="entry name" value="INNER MEMBRANE PROTEIN"/>
    <property type="match status" value="1"/>
</dbReference>
<sequence>MSNVPPASAALPASSAPTAPLLAPLHRRMTRGPLTPRMAALVIALWVAIAGNLSLWTELHKLAGENELGRNPLLLGGTIFLAAYGAIATVLSGFTGRRIFKPAMLVLLILTGCVQHFMIAYGTVMDPGMVANVLQTNTTEARDLLGLDMLGQCLLVAGPPMIWLWRLRLAPQRGWAAVWRNLVMVLVLLALTVGVTLSMYRELAPLLRNHLELRFAVNPVSTLVSTVSAVTKPLRKSRNGPLVKMTAGAALGPSYAAAAAAGSTARPPLFLLVVGETARADHFALNGYPRDTTPELAKRDVISFTEVRSCGTNTLHSVPCMFSPLGKAGWESRKAETENLLDVIQAAGLAVLWVDNQAGCKGVCERVPNMSTEKPFAPAADAAAKLCADGECLDRVMLAGLDERIATLPAERRAKGVVLVMHMMGSHGPAYWRRSAPDTKRFAPECATQALSQCEHQDLINVYDNSIAETDRFLGAAIDWLKARDDRYAPAMLYLSDHGESLGEYGIYLHGVPYAFAPEVQKHVPMVFWMDKQFAARGGTDEACLRKRRDEALSHDNLYPSVLGLMDVTTPTYKPALDAFAPCRGKSGA</sequence>
<keyword evidence="4 11" id="KW-0808">Transferase</keyword>
<dbReference type="PANTHER" id="PTHR30443:SF0">
    <property type="entry name" value="PHOSPHOETHANOLAMINE TRANSFERASE EPTA"/>
    <property type="match status" value="1"/>
</dbReference>
<dbReference type="Pfam" id="PF00884">
    <property type="entry name" value="Sulfatase"/>
    <property type="match status" value="1"/>
</dbReference>
<feature type="transmembrane region" description="Helical" evidence="8">
    <location>
        <begin position="73"/>
        <end position="91"/>
    </location>
</feature>
<dbReference type="AlphaFoldDB" id="A0A857J4B1"/>
<dbReference type="InterPro" id="IPR017850">
    <property type="entry name" value="Alkaline_phosphatase_core_sf"/>
</dbReference>
<evidence type="ECO:0000256" key="3">
    <source>
        <dbReference type="ARBA" id="ARBA00022519"/>
    </source>
</evidence>
<evidence type="ECO:0000259" key="9">
    <source>
        <dbReference type="Pfam" id="PF00884"/>
    </source>
</evidence>
<keyword evidence="6 8" id="KW-1133">Transmembrane helix</keyword>
<dbReference type="Gene3D" id="3.40.720.10">
    <property type="entry name" value="Alkaline Phosphatase, subunit A"/>
    <property type="match status" value="1"/>
</dbReference>
<keyword evidence="2" id="KW-1003">Cell membrane</keyword>
<evidence type="ECO:0000256" key="7">
    <source>
        <dbReference type="ARBA" id="ARBA00023136"/>
    </source>
</evidence>
<proteinExistence type="predicted"/>
<evidence type="ECO:0000313" key="11">
    <source>
        <dbReference type="EMBL" id="QHI97882.1"/>
    </source>
</evidence>
<organism evidence="11 12">
    <name type="scientific">Xylophilus rhododendri</name>
    <dbReference type="NCBI Taxonomy" id="2697032"/>
    <lineage>
        <taxon>Bacteria</taxon>
        <taxon>Pseudomonadati</taxon>
        <taxon>Pseudomonadota</taxon>
        <taxon>Betaproteobacteria</taxon>
        <taxon>Burkholderiales</taxon>
        <taxon>Xylophilus</taxon>
    </lineage>
</organism>
<dbReference type="GO" id="GO:0005886">
    <property type="term" value="C:plasma membrane"/>
    <property type="evidence" value="ECO:0007669"/>
    <property type="project" value="UniProtKB-SubCell"/>
</dbReference>
<feature type="transmembrane region" description="Helical" evidence="8">
    <location>
        <begin position="144"/>
        <end position="165"/>
    </location>
</feature>
<dbReference type="InterPro" id="IPR012549">
    <property type="entry name" value="EptA-like_N"/>
</dbReference>
<dbReference type="EMBL" id="CP047650">
    <property type="protein sequence ID" value="QHI97882.1"/>
    <property type="molecule type" value="Genomic_DNA"/>
</dbReference>
<keyword evidence="5 8" id="KW-0812">Transmembrane</keyword>
<dbReference type="Proteomes" id="UP000464787">
    <property type="component" value="Chromosome"/>
</dbReference>
<feature type="transmembrane region" description="Helical" evidence="8">
    <location>
        <begin position="34"/>
        <end position="53"/>
    </location>
</feature>
<protein>
    <submittedName>
        <fullName evidence="11">Phosphoethanolamine--lipid A transferase</fullName>
    </submittedName>
</protein>
<dbReference type="GO" id="GO:0009244">
    <property type="term" value="P:lipopolysaccharide core region biosynthetic process"/>
    <property type="evidence" value="ECO:0007669"/>
    <property type="project" value="TreeGrafter"/>
</dbReference>
<evidence type="ECO:0000256" key="2">
    <source>
        <dbReference type="ARBA" id="ARBA00022475"/>
    </source>
</evidence>
<dbReference type="InterPro" id="IPR040423">
    <property type="entry name" value="PEA_transferase"/>
</dbReference>
<evidence type="ECO:0000256" key="4">
    <source>
        <dbReference type="ARBA" id="ARBA00022679"/>
    </source>
</evidence>
<dbReference type="KEGG" id="xyk:GT347_07665"/>
<evidence type="ECO:0000313" key="12">
    <source>
        <dbReference type="Proteomes" id="UP000464787"/>
    </source>
</evidence>
<dbReference type="SUPFAM" id="SSF53649">
    <property type="entry name" value="Alkaline phosphatase-like"/>
    <property type="match status" value="1"/>
</dbReference>
<evidence type="ECO:0000259" key="10">
    <source>
        <dbReference type="Pfam" id="PF08019"/>
    </source>
</evidence>
<feature type="domain" description="Phosphoethanolamine transferase N-terminal" evidence="10">
    <location>
        <begin position="86"/>
        <end position="232"/>
    </location>
</feature>
<dbReference type="GO" id="GO:0016776">
    <property type="term" value="F:phosphotransferase activity, phosphate group as acceptor"/>
    <property type="evidence" value="ECO:0007669"/>
    <property type="project" value="TreeGrafter"/>
</dbReference>
<reference evidence="11 12" key="1">
    <citation type="submission" date="2020-01" db="EMBL/GenBank/DDBJ databases">
        <title>Genome sequencing of strain KACC 21265.</title>
        <authorList>
            <person name="Heo J."/>
            <person name="Kim S.-J."/>
            <person name="Kim J.-S."/>
            <person name="Hong S.-B."/>
            <person name="Kwon S.-W."/>
        </authorList>
    </citation>
    <scope>NUCLEOTIDE SEQUENCE [LARGE SCALE GENOMIC DNA]</scope>
    <source>
        <strain evidence="11 12">KACC 21265</strain>
    </source>
</reference>
<keyword evidence="12" id="KW-1185">Reference proteome</keyword>
<dbReference type="NCBIfam" id="NF028537">
    <property type="entry name" value="P_eth_NH2_trans"/>
    <property type="match status" value="1"/>
</dbReference>
<feature type="transmembrane region" description="Helical" evidence="8">
    <location>
        <begin position="103"/>
        <end position="124"/>
    </location>
</feature>
<feature type="transmembrane region" description="Helical" evidence="8">
    <location>
        <begin position="177"/>
        <end position="200"/>
    </location>
</feature>
<evidence type="ECO:0000256" key="8">
    <source>
        <dbReference type="SAM" id="Phobius"/>
    </source>
</evidence>